<evidence type="ECO:0000256" key="1">
    <source>
        <dbReference type="SAM" id="MobiDB-lite"/>
    </source>
</evidence>
<dbReference type="AlphaFoldDB" id="A0AAN8DU78"/>
<dbReference type="Proteomes" id="UP001331515">
    <property type="component" value="Unassembled WGS sequence"/>
</dbReference>
<name>A0AAN8DU78_CHAGU</name>
<protein>
    <submittedName>
        <fullName evidence="2">Uncharacterized protein</fullName>
    </submittedName>
</protein>
<gene>
    <name evidence="2" type="ORF">CgunFtcFv8_013704</name>
</gene>
<keyword evidence="3" id="KW-1185">Reference proteome</keyword>
<comment type="caution">
    <text evidence="2">The sequence shown here is derived from an EMBL/GenBank/DDBJ whole genome shotgun (WGS) entry which is preliminary data.</text>
</comment>
<sequence length="69" mass="7363">MIERDMQIEQSHMSSCLSSRPMQTPPPAVELGLLLSSTEPAPDLLSESAPLLLPEPPSTSVLTAHVALL</sequence>
<dbReference type="EMBL" id="JAURVH010001518">
    <property type="protein sequence ID" value="KAK5928655.1"/>
    <property type="molecule type" value="Genomic_DNA"/>
</dbReference>
<organism evidence="2 3">
    <name type="scientific">Champsocephalus gunnari</name>
    <name type="common">Mackerel icefish</name>
    <dbReference type="NCBI Taxonomy" id="52237"/>
    <lineage>
        <taxon>Eukaryota</taxon>
        <taxon>Metazoa</taxon>
        <taxon>Chordata</taxon>
        <taxon>Craniata</taxon>
        <taxon>Vertebrata</taxon>
        <taxon>Euteleostomi</taxon>
        <taxon>Actinopterygii</taxon>
        <taxon>Neopterygii</taxon>
        <taxon>Teleostei</taxon>
        <taxon>Neoteleostei</taxon>
        <taxon>Acanthomorphata</taxon>
        <taxon>Eupercaria</taxon>
        <taxon>Perciformes</taxon>
        <taxon>Notothenioidei</taxon>
        <taxon>Channichthyidae</taxon>
        <taxon>Champsocephalus</taxon>
    </lineage>
</organism>
<evidence type="ECO:0000313" key="3">
    <source>
        <dbReference type="Proteomes" id="UP001331515"/>
    </source>
</evidence>
<accession>A0AAN8DU78</accession>
<feature type="compositionally biased region" description="Polar residues" evidence="1">
    <location>
        <begin position="8"/>
        <end position="22"/>
    </location>
</feature>
<proteinExistence type="predicted"/>
<feature type="region of interest" description="Disordered" evidence="1">
    <location>
        <begin position="1"/>
        <end position="28"/>
    </location>
</feature>
<reference evidence="2 3" key="1">
    <citation type="journal article" date="2023" name="Mol. Biol. Evol.">
        <title>Genomics of Secondarily Temperate Adaptation in the Only Non-Antarctic Icefish.</title>
        <authorList>
            <person name="Rivera-Colon A.G."/>
            <person name="Rayamajhi N."/>
            <person name="Minhas B.F."/>
            <person name="Madrigal G."/>
            <person name="Bilyk K.T."/>
            <person name="Yoon V."/>
            <person name="Hune M."/>
            <person name="Gregory S."/>
            <person name="Cheng C.H.C."/>
            <person name="Catchen J.M."/>
        </authorList>
    </citation>
    <scope>NUCLEOTIDE SEQUENCE [LARGE SCALE GENOMIC DNA]</scope>
    <source>
        <tissue evidence="2">White muscle</tissue>
    </source>
</reference>
<evidence type="ECO:0000313" key="2">
    <source>
        <dbReference type="EMBL" id="KAK5928655.1"/>
    </source>
</evidence>